<dbReference type="GO" id="GO:0005737">
    <property type="term" value="C:cytoplasm"/>
    <property type="evidence" value="ECO:0007669"/>
    <property type="project" value="UniProtKB-SubCell"/>
</dbReference>
<keyword evidence="2" id="KW-0963">Cytoplasm</keyword>
<evidence type="ECO:0000256" key="1">
    <source>
        <dbReference type="ARBA" id="ARBA00010574"/>
    </source>
</evidence>
<dbReference type="GO" id="GO:0090071">
    <property type="term" value="P:negative regulation of ribosome biogenesis"/>
    <property type="evidence" value="ECO:0007669"/>
    <property type="project" value="UniProtKB-UniRule"/>
</dbReference>
<name>A0A2G6PFN9_9GAMM</name>
<dbReference type="Pfam" id="PF02410">
    <property type="entry name" value="RsfS"/>
    <property type="match status" value="1"/>
</dbReference>
<evidence type="ECO:0000256" key="2">
    <source>
        <dbReference type="HAMAP-Rule" id="MF_01477"/>
    </source>
</evidence>
<comment type="caution">
    <text evidence="3">The sequence shown here is derived from an EMBL/GenBank/DDBJ whole genome shotgun (WGS) entry which is preliminary data.</text>
</comment>
<comment type="subcellular location">
    <subcellularLocation>
        <location evidence="2">Cytoplasm</location>
    </subcellularLocation>
</comment>
<dbReference type="GO" id="GO:0017148">
    <property type="term" value="P:negative regulation of translation"/>
    <property type="evidence" value="ECO:0007669"/>
    <property type="project" value="UniProtKB-UniRule"/>
</dbReference>
<dbReference type="HAMAP" id="MF_01477">
    <property type="entry name" value="Iojap_RsfS"/>
    <property type="match status" value="1"/>
</dbReference>
<keyword evidence="2" id="KW-0810">Translation regulation</keyword>
<comment type="subunit">
    <text evidence="2">Interacts with ribosomal protein uL14 (rplN).</text>
</comment>
<evidence type="ECO:0000313" key="4">
    <source>
        <dbReference type="Proteomes" id="UP000229278"/>
    </source>
</evidence>
<dbReference type="Proteomes" id="UP000229278">
    <property type="component" value="Unassembled WGS sequence"/>
</dbReference>
<proteinExistence type="inferred from homology"/>
<reference evidence="3 4" key="1">
    <citation type="submission" date="2017-10" db="EMBL/GenBank/DDBJ databases">
        <title>Novel microbial diversity and functional potential in the marine mammal oral microbiome.</title>
        <authorList>
            <person name="Dudek N.K."/>
            <person name="Sun C.L."/>
            <person name="Burstein D."/>
            <person name="Kantor R.S."/>
            <person name="Aliaga Goltsman D.S."/>
            <person name="Bik E.M."/>
            <person name="Thomas B.C."/>
            <person name="Banfield J.F."/>
            <person name="Relman D.A."/>
        </authorList>
    </citation>
    <scope>NUCLEOTIDE SEQUENCE [LARGE SCALE GENOMIC DNA]</scope>
    <source>
        <strain evidence="3">DOLJORAL78_50_517</strain>
    </source>
</reference>
<protein>
    <recommendedName>
        <fullName evidence="2">Ribosomal silencing factor RsfS</fullName>
    </recommendedName>
</protein>
<dbReference type="InterPro" id="IPR004394">
    <property type="entry name" value="Iojap/RsfS/C7orf30"/>
</dbReference>
<dbReference type="GO" id="GO:0042256">
    <property type="term" value="P:cytosolic ribosome assembly"/>
    <property type="evidence" value="ECO:0007669"/>
    <property type="project" value="UniProtKB-UniRule"/>
</dbReference>
<accession>A0A2G6PFN9</accession>
<dbReference type="InterPro" id="IPR043519">
    <property type="entry name" value="NT_sf"/>
</dbReference>
<comment type="similarity">
    <text evidence="1 2">Belongs to the Iojap/RsfS family.</text>
</comment>
<dbReference type="EMBL" id="PDTV01000009">
    <property type="protein sequence ID" value="PIE82989.1"/>
    <property type="molecule type" value="Genomic_DNA"/>
</dbReference>
<comment type="function">
    <text evidence="2">Functions as a ribosomal silencing factor. Interacts with ribosomal protein uL14 (rplN), blocking formation of intersubunit bridge B8. Prevents association of the 30S and 50S ribosomal subunits and the formation of functional ribosomes, thus repressing translation.</text>
</comment>
<dbReference type="PANTHER" id="PTHR21043">
    <property type="entry name" value="IOJAP SUPERFAMILY ORTHOLOG"/>
    <property type="match status" value="1"/>
</dbReference>
<evidence type="ECO:0000313" key="3">
    <source>
        <dbReference type="EMBL" id="PIE82989.1"/>
    </source>
</evidence>
<dbReference type="NCBIfam" id="TIGR00090">
    <property type="entry name" value="rsfS_iojap_ybeB"/>
    <property type="match status" value="1"/>
</dbReference>
<organism evidence="3 4">
    <name type="scientific">Candidatus Contendibacter odensensis</name>
    <dbReference type="NCBI Taxonomy" id="1400860"/>
    <lineage>
        <taxon>Bacteria</taxon>
        <taxon>Pseudomonadati</taxon>
        <taxon>Pseudomonadota</taxon>
        <taxon>Gammaproteobacteria</taxon>
        <taxon>Candidatus Competibacteraceae</taxon>
        <taxon>Candidatus Contendibacter</taxon>
    </lineage>
</organism>
<dbReference type="PANTHER" id="PTHR21043:SF0">
    <property type="entry name" value="MITOCHONDRIAL ASSEMBLY OF RIBOSOMAL LARGE SUBUNIT PROTEIN 1"/>
    <property type="match status" value="1"/>
</dbReference>
<dbReference type="GO" id="GO:0043023">
    <property type="term" value="F:ribosomal large subunit binding"/>
    <property type="evidence" value="ECO:0007669"/>
    <property type="project" value="TreeGrafter"/>
</dbReference>
<gene>
    <name evidence="2 3" type="primary">rsfS</name>
    <name evidence="3" type="ORF">CSA09_04160</name>
</gene>
<dbReference type="AlphaFoldDB" id="A0A2G6PFN9"/>
<dbReference type="Gene3D" id="3.30.460.10">
    <property type="entry name" value="Beta Polymerase, domain 2"/>
    <property type="match status" value="1"/>
</dbReference>
<dbReference type="SUPFAM" id="SSF81301">
    <property type="entry name" value="Nucleotidyltransferase"/>
    <property type="match status" value="1"/>
</dbReference>
<sequence length="118" mass="13350">MQPDDLRTTVIDALEALKAQDIQTLDVQNIASFTDLMIIASGHSTRQINALSDKVLERCAKIGIKPIGVEGQRDAEWVLIDLADIVVHIMLPQTRDFYNLEKLWKIDDPIQARRIAEK</sequence>
<keyword evidence="2" id="KW-0678">Repressor</keyword>